<comment type="caution">
    <text evidence="3">The sequence shown here is derived from an EMBL/GenBank/DDBJ whole genome shotgun (WGS) entry which is preliminary data.</text>
</comment>
<name>A0A8X8B5N6_BRACI</name>
<feature type="compositionally biased region" description="Basic residues" evidence="2">
    <location>
        <begin position="367"/>
        <end position="376"/>
    </location>
</feature>
<evidence type="ECO:0000256" key="1">
    <source>
        <dbReference type="SAM" id="Coils"/>
    </source>
</evidence>
<feature type="compositionally biased region" description="Basic and acidic residues" evidence="2">
    <location>
        <begin position="504"/>
        <end position="523"/>
    </location>
</feature>
<evidence type="ECO:0000313" key="3">
    <source>
        <dbReference type="EMBL" id="KAG2322372.1"/>
    </source>
</evidence>
<evidence type="ECO:0000256" key="2">
    <source>
        <dbReference type="SAM" id="MobiDB-lite"/>
    </source>
</evidence>
<dbReference type="PANTHER" id="PTHR31099">
    <property type="entry name" value="OS06G0165300 PROTEIN"/>
    <property type="match status" value="1"/>
</dbReference>
<dbReference type="EMBL" id="JAAMPC010000003">
    <property type="protein sequence ID" value="KAG2322372.1"/>
    <property type="molecule type" value="Genomic_DNA"/>
</dbReference>
<feature type="compositionally biased region" description="Basic residues" evidence="2">
    <location>
        <begin position="404"/>
        <end position="418"/>
    </location>
</feature>
<dbReference type="AlphaFoldDB" id="A0A8X8B5N6"/>
<dbReference type="OrthoDB" id="1113395at2759"/>
<organism evidence="3 4">
    <name type="scientific">Brassica carinata</name>
    <name type="common">Ethiopian mustard</name>
    <name type="synonym">Abyssinian cabbage</name>
    <dbReference type="NCBI Taxonomy" id="52824"/>
    <lineage>
        <taxon>Eukaryota</taxon>
        <taxon>Viridiplantae</taxon>
        <taxon>Streptophyta</taxon>
        <taxon>Embryophyta</taxon>
        <taxon>Tracheophyta</taxon>
        <taxon>Spermatophyta</taxon>
        <taxon>Magnoliopsida</taxon>
        <taxon>eudicotyledons</taxon>
        <taxon>Gunneridae</taxon>
        <taxon>Pentapetalae</taxon>
        <taxon>rosids</taxon>
        <taxon>malvids</taxon>
        <taxon>Brassicales</taxon>
        <taxon>Brassicaceae</taxon>
        <taxon>Brassiceae</taxon>
        <taxon>Brassica</taxon>
    </lineage>
</organism>
<proteinExistence type="predicted"/>
<feature type="region of interest" description="Disordered" evidence="2">
    <location>
        <begin position="329"/>
        <end position="537"/>
    </location>
</feature>
<reference evidence="3 4" key="1">
    <citation type="submission" date="2020-02" db="EMBL/GenBank/DDBJ databases">
        <authorList>
            <person name="Ma Q."/>
            <person name="Huang Y."/>
            <person name="Song X."/>
            <person name="Pei D."/>
        </authorList>
    </citation>
    <scope>NUCLEOTIDE SEQUENCE [LARGE SCALE GENOMIC DNA]</scope>
    <source>
        <strain evidence="3">Sxm20200214</strain>
        <tissue evidence="3">Leaf</tissue>
    </source>
</reference>
<dbReference type="PANTHER" id="PTHR31099:SF16">
    <property type="entry name" value="AMINOTRANSFERASE-LIKE PLANT MOBILE DOMAIN-CONTAINING PROTEIN"/>
    <property type="match status" value="1"/>
</dbReference>
<evidence type="ECO:0000313" key="4">
    <source>
        <dbReference type="Proteomes" id="UP000886595"/>
    </source>
</evidence>
<sequence>MLMRRVLVGHIAPRSQFRRDGDGQEAVDSTVIPRSFYPGNIFSDEGPLEKMRIRPSVVNSQSWANVERTKSTTESVQEILQSLTAHGVTFIILKADQRPWFPPKGYQCVYESYFQNDTRLWFPIPRIVTAYALRKGVAFSQLMNGSLRLMVVLSVVAAEAGTSLSVRSFEELTSVSITEDGLVSTRMRPSYNVVTGYPSKTTDWQRFYFYVKSNRSAFEEPPRSSYRVLWNAEMVGHPNFATYSKDWKERARTIALQRQDCWVNFTRDRIQRSIDRIANQSWISEPSPHIKSPASKRLLLFPRVEQKEINRARAMKELPDLSRIMAARTSAKKGGSGGEANPPGPRGNATLSAAGVQAPKEGSSKKAAPKKKKKKRKDMDKETKALRVAAEDPEEPSSEEVPLKKRRKKKKKKKKKKRKDMDKETKALRVAAEDPEEPSSEEEELRVLVPDVVSEGRTSDDDENQTIAARIRSREQRLLEENPPEVAADYQRISGNPIDSPIPGERRDHHSEENSSHVPEGSETRVPGRPRETPEDDIRFEFNRELPLSFYPEECGRLIRSVKGGPNSLPPVGGLIFEEEYGHAACSSVKSHGDWNVLVEKYDAALKRAREQVLVGEEERGRIELAHKEALQAAIREKEEAVAREKALRKEFNEMRFSDLAELESCRDSMKNLEFVVDKLGKEKADLERARAADLTKHVEEANRLRKSRKYEVTHERVHVMIAMISKAERCFNRIRLRETQRDAYDEARCLYSQAFGTRACLEQIRDSGVEIPPETIAALAEQEEFFRAEAARLEVKEIPEEDLLLSPLVLKSQFLVEDV</sequence>
<gene>
    <name evidence="3" type="ORF">Bca52824_015585</name>
</gene>
<dbReference type="Proteomes" id="UP000886595">
    <property type="component" value="Unassembled WGS sequence"/>
</dbReference>
<keyword evidence="4" id="KW-1185">Reference proteome</keyword>
<feature type="coiled-coil region" evidence="1">
    <location>
        <begin position="628"/>
        <end position="690"/>
    </location>
</feature>
<accession>A0A8X8B5N6</accession>
<keyword evidence="1" id="KW-0175">Coiled coil</keyword>
<feature type="compositionally biased region" description="Acidic residues" evidence="2">
    <location>
        <begin position="433"/>
        <end position="444"/>
    </location>
</feature>
<protein>
    <submittedName>
        <fullName evidence="3">Uncharacterized protein</fullName>
    </submittedName>
</protein>